<accession>A0ABR4CIH1</accession>
<evidence type="ECO:0000313" key="2">
    <source>
        <dbReference type="EMBL" id="KAL2069046.1"/>
    </source>
</evidence>
<reference evidence="2 3" key="1">
    <citation type="journal article" date="2024" name="Commun. Biol.">
        <title>Comparative genomic analysis of thermophilic fungi reveals convergent evolutionary adaptations and gene losses.</title>
        <authorList>
            <person name="Steindorff A.S."/>
            <person name="Aguilar-Pontes M.V."/>
            <person name="Robinson A.J."/>
            <person name="Andreopoulos B."/>
            <person name="LaButti K."/>
            <person name="Kuo A."/>
            <person name="Mondo S."/>
            <person name="Riley R."/>
            <person name="Otillar R."/>
            <person name="Haridas S."/>
            <person name="Lipzen A."/>
            <person name="Grimwood J."/>
            <person name="Schmutz J."/>
            <person name="Clum A."/>
            <person name="Reid I.D."/>
            <person name="Moisan M.C."/>
            <person name="Butler G."/>
            <person name="Nguyen T.T.M."/>
            <person name="Dewar K."/>
            <person name="Conant G."/>
            <person name="Drula E."/>
            <person name="Henrissat B."/>
            <person name="Hansel C."/>
            <person name="Singer S."/>
            <person name="Hutchinson M.I."/>
            <person name="de Vries R.P."/>
            <person name="Natvig D.O."/>
            <person name="Powell A.J."/>
            <person name="Tsang A."/>
            <person name="Grigoriev I.V."/>
        </authorList>
    </citation>
    <scope>NUCLEOTIDE SEQUENCE [LARGE SCALE GENOMIC DNA]</scope>
    <source>
        <strain evidence="2 3">CBS 494.80</strain>
    </source>
</reference>
<sequence>MAKDLRAHPEQDQEHEGASVGEILIEAARRNNTDLLKETIDSIGDEDKVAKILNETKTVLGNYLYHEAALNGNYEIIDMLLDQPGFECDPVSRIEHDTPLHSAIRYLNSLTESSPLTPAISTFSTELISMMIEAGSDPRLRNKANLTPYQLVDPRNEKLRSQLQDAVDVVQNQGDYVEVEEGGYDGGDLEEGDVGSASDSDFDPEEYRREVERRKEEAKGNSQGRGGGRAI</sequence>
<keyword evidence="3" id="KW-1185">Reference proteome</keyword>
<proteinExistence type="predicted"/>
<comment type="caution">
    <text evidence="2">The sequence shown here is derived from an EMBL/GenBank/DDBJ whole genome shotgun (WGS) entry which is preliminary data.</text>
</comment>
<evidence type="ECO:0000256" key="1">
    <source>
        <dbReference type="SAM" id="MobiDB-lite"/>
    </source>
</evidence>
<dbReference type="EMBL" id="JAZHXI010000008">
    <property type="protein sequence ID" value="KAL2069046.1"/>
    <property type="molecule type" value="Genomic_DNA"/>
</dbReference>
<dbReference type="InterPro" id="IPR036770">
    <property type="entry name" value="Ankyrin_rpt-contain_sf"/>
</dbReference>
<organism evidence="2 3">
    <name type="scientific">Oculimacula yallundae</name>
    <dbReference type="NCBI Taxonomy" id="86028"/>
    <lineage>
        <taxon>Eukaryota</taxon>
        <taxon>Fungi</taxon>
        <taxon>Dikarya</taxon>
        <taxon>Ascomycota</taxon>
        <taxon>Pezizomycotina</taxon>
        <taxon>Leotiomycetes</taxon>
        <taxon>Helotiales</taxon>
        <taxon>Ploettnerulaceae</taxon>
        <taxon>Oculimacula</taxon>
    </lineage>
</organism>
<feature type="compositionally biased region" description="Basic and acidic residues" evidence="1">
    <location>
        <begin position="205"/>
        <end position="219"/>
    </location>
</feature>
<evidence type="ECO:0000313" key="3">
    <source>
        <dbReference type="Proteomes" id="UP001595075"/>
    </source>
</evidence>
<feature type="region of interest" description="Disordered" evidence="1">
    <location>
        <begin position="1"/>
        <end position="20"/>
    </location>
</feature>
<feature type="compositionally biased region" description="Acidic residues" evidence="1">
    <location>
        <begin position="177"/>
        <end position="193"/>
    </location>
</feature>
<gene>
    <name evidence="2" type="ORF">VTL71DRAFT_15384</name>
</gene>
<feature type="compositionally biased region" description="Basic and acidic residues" evidence="1">
    <location>
        <begin position="1"/>
        <end position="17"/>
    </location>
</feature>
<dbReference type="Gene3D" id="1.25.40.20">
    <property type="entry name" value="Ankyrin repeat-containing domain"/>
    <property type="match status" value="1"/>
</dbReference>
<feature type="region of interest" description="Disordered" evidence="1">
    <location>
        <begin position="173"/>
        <end position="231"/>
    </location>
</feature>
<dbReference type="SUPFAM" id="SSF48403">
    <property type="entry name" value="Ankyrin repeat"/>
    <property type="match status" value="1"/>
</dbReference>
<name>A0ABR4CIH1_9HELO</name>
<evidence type="ECO:0008006" key="4">
    <source>
        <dbReference type="Google" id="ProtNLM"/>
    </source>
</evidence>
<dbReference type="Proteomes" id="UP001595075">
    <property type="component" value="Unassembled WGS sequence"/>
</dbReference>
<protein>
    <recommendedName>
        <fullName evidence="4">Ankyrin repeat protein</fullName>
    </recommendedName>
</protein>
<dbReference type="InterPro" id="IPR002110">
    <property type="entry name" value="Ankyrin_rpt"/>
</dbReference>
<dbReference type="Pfam" id="PF12796">
    <property type="entry name" value="Ank_2"/>
    <property type="match status" value="1"/>
</dbReference>